<sequence length="203" mass="23230">MLILSQNGLVYLATPKTGSTAVEQTLGNLADIRFSRRRKHQNARFYHNRVAPFLKASLNETNEVIAVIREPMDWLRSWYRYRVRLPKDNPRSTDGVSFHDFASAALQNPQPPLGAVGRQFNFLSADDGTVLVDHLFAYEEQPVLRRFLDERFETSLNFPTVNVSRPLLIEEIPQTEADVRAAWPEDFALYDQVMAAGGHLRCR</sequence>
<evidence type="ECO:0000313" key="2">
    <source>
        <dbReference type="Proteomes" id="UP000048949"/>
    </source>
</evidence>
<reference evidence="1 2" key="1">
    <citation type="submission" date="2015-04" db="EMBL/GenBank/DDBJ databases">
        <authorList>
            <person name="Syromyatnikov M.Y."/>
            <person name="Popov V.N."/>
        </authorList>
    </citation>
    <scope>NUCLEOTIDE SEQUENCE [LARGE SCALE GENOMIC DNA]</scope>
    <source>
        <strain evidence="1 2">CECT 5292</strain>
    </source>
</reference>
<dbReference type="InterPro" id="IPR027417">
    <property type="entry name" value="P-loop_NTPase"/>
</dbReference>
<dbReference type="AlphaFoldDB" id="A0A0U1NMF2"/>
<evidence type="ECO:0008006" key="3">
    <source>
        <dbReference type="Google" id="ProtNLM"/>
    </source>
</evidence>
<dbReference type="GO" id="GO:0016020">
    <property type="term" value="C:membrane"/>
    <property type="evidence" value="ECO:0007669"/>
    <property type="project" value="InterPro"/>
</dbReference>
<name>A0A0U1NMF2_9RHOB</name>
<gene>
    <name evidence="1" type="ORF">NIG5292_01972</name>
</gene>
<dbReference type="EMBL" id="CVQV01000010">
    <property type="protein sequence ID" value="CRK75915.1"/>
    <property type="molecule type" value="Genomic_DNA"/>
</dbReference>
<evidence type="ECO:0000313" key="1">
    <source>
        <dbReference type="EMBL" id="CRK75915.1"/>
    </source>
</evidence>
<dbReference type="Gene3D" id="3.40.50.300">
    <property type="entry name" value="P-loop containing nucleotide triphosphate hydrolases"/>
    <property type="match status" value="1"/>
</dbReference>
<dbReference type="OrthoDB" id="7687351at2"/>
<dbReference type="GO" id="GO:0008146">
    <property type="term" value="F:sulfotransferase activity"/>
    <property type="evidence" value="ECO:0007669"/>
    <property type="project" value="InterPro"/>
</dbReference>
<accession>A0A0U1NMF2</accession>
<dbReference type="Pfam" id="PF03567">
    <property type="entry name" value="Sulfotransfer_2"/>
    <property type="match status" value="1"/>
</dbReference>
<protein>
    <recommendedName>
        <fullName evidence="3">Sulfotransferase family protein</fullName>
    </recommendedName>
</protein>
<dbReference type="SUPFAM" id="SSF52540">
    <property type="entry name" value="P-loop containing nucleoside triphosphate hydrolases"/>
    <property type="match status" value="1"/>
</dbReference>
<dbReference type="InterPro" id="IPR005331">
    <property type="entry name" value="Sulfotransferase"/>
</dbReference>
<keyword evidence="2" id="KW-1185">Reference proteome</keyword>
<dbReference type="Proteomes" id="UP000048949">
    <property type="component" value="Unassembled WGS sequence"/>
</dbReference>
<proteinExistence type="predicted"/>
<dbReference type="RefSeq" id="WP_048599334.1">
    <property type="nucleotide sequence ID" value="NZ_CBFHGK010000015.1"/>
</dbReference>
<organism evidence="1 2">
    <name type="scientific">Nereida ignava</name>
    <dbReference type="NCBI Taxonomy" id="282199"/>
    <lineage>
        <taxon>Bacteria</taxon>
        <taxon>Pseudomonadati</taxon>
        <taxon>Pseudomonadota</taxon>
        <taxon>Alphaproteobacteria</taxon>
        <taxon>Rhodobacterales</taxon>
        <taxon>Roseobacteraceae</taxon>
        <taxon>Nereida</taxon>
    </lineage>
</organism>
<dbReference type="STRING" id="282199.GCA_001049735_01971"/>